<dbReference type="CDD" id="cd12152">
    <property type="entry name" value="F1-ATPase_delta"/>
    <property type="match status" value="1"/>
</dbReference>
<evidence type="ECO:0000256" key="4">
    <source>
        <dbReference type="ARBA" id="ARBA00023065"/>
    </source>
</evidence>
<keyword evidence="8" id="KW-0375">Hydrogen ion transport</keyword>
<dbReference type="SUPFAM" id="SSF51344">
    <property type="entry name" value="Epsilon subunit of F1F0-ATP synthase N-terminal domain"/>
    <property type="match status" value="1"/>
</dbReference>
<evidence type="ECO:0000256" key="5">
    <source>
        <dbReference type="ARBA" id="ARBA00023136"/>
    </source>
</evidence>
<keyword evidence="7 8" id="KW-0066">ATP synthesis</keyword>
<proteinExistence type="inferred from homology"/>
<keyword evidence="5 8" id="KW-0472">Membrane</keyword>
<evidence type="ECO:0000256" key="7">
    <source>
        <dbReference type="ARBA" id="ARBA00023310"/>
    </source>
</evidence>
<keyword evidence="4 8" id="KW-0406">Ion transport</keyword>
<evidence type="ECO:0000256" key="6">
    <source>
        <dbReference type="ARBA" id="ARBA00023196"/>
    </source>
</evidence>
<dbReference type="InterPro" id="IPR036771">
    <property type="entry name" value="ATPsynth_dsu/esu_N"/>
</dbReference>
<dbReference type="InterPro" id="IPR020546">
    <property type="entry name" value="ATP_synth_F1_dsu/esu_N"/>
</dbReference>
<dbReference type="GO" id="GO:0045259">
    <property type="term" value="C:proton-transporting ATP synthase complex"/>
    <property type="evidence" value="ECO:0007669"/>
    <property type="project" value="UniProtKB-KW"/>
</dbReference>
<evidence type="ECO:0000256" key="1">
    <source>
        <dbReference type="ARBA" id="ARBA00004202"/>
    </source>
</evidence>
<comment type="similarity">
    <text evidence="2 8 9">Belongs to the ATPase epsilon chain family.</text>
</comment>
<reference evidence="12 14" key="1">
    <citation type="submission" date="2023-05" db="EMBL/GenBank/DDBJ databases">
        <title>Metabolic capabilities are highly conserved among human nasal-associated Corynebacterium species in pangenomic analyses.</title>
        <authorList>
            <person name="Tran T.H."/>
            <person name="Roberts A.Q."/>
            <person name="Escapa I.F."/>
            <person name="Gao W."/>
            <person name="Conlan S."/>
            <person name="Kong H."/>
            <person name="Segre J.A."/>
            <person name="Kelly M.S."/>
            <person name="Lemon K.P."/>
        </authorList>
    </citation>
    <scope>NUCLEOTIDE SEQUENCE</scope>
    <source>
        <strain evidence="12">KPL2654</strain>
        <strain evidence="11 14">KPL2811</strain>
    </source>
</reference>
<dbReference type="NCBIfam" id="TIGR01216">
    <property type="entry name" value="ATP_synt_epsi"/>
    <property type="match status" value="1"/>
</dbReference>
<dbReference type="PANTHER" id="PTHR13822">
    <property type="entry name" value="ATP SYNTHASE DELTA/EPSILON CHAIN"/>
    <property type="match status" value="1"/>
</dbReference>
<evidence type="ECO:0000256" key="8">
    <source>
        <dbReference type="HAMAP-Rule" id="MF_00530"/>
    </source>
</evidence>
<dbReference type="EMBL" id="JASNVP010000003">
    <property type="protein sequence ID" value="MDK4325645.1"/>
    <property type="molecule type" value="Genomic_DNA"/>
</dbReference>
<keyword evidence="8" id="KW-1003">Cell membrane</keyword>
<dbReference type="EMBL" id="JASNVK010000005">
    <property type="protein sequence ID" value="MDK4300381.1"/>
    <property type="molecule type" value="Genomic_DNA"/>
</dbReference>
<gene>
    <name evidence="8" type="primary">atpC</name>
    <name evidence="11" type="ORF">QPX45_03805</name>
    <name evidence="12" type="ORF">QPX54_03825</name>
</gene>
<sequence>MAEFTVELVAVDRKLWSGQATMVTAETTDGELGVLPGHQPLLGELLDNGVVTITGSNGERVVFGVQGGFLSVSKEKVTVLADWAITSDELDPSVIEEYEASDDEYVRAHGTTARRAQRRMEMI</sequence>
<dbReference type="GO" id="GO:0046933">
    <property type="term" value="F:proton-transporting ATP synthase activity, rotational mechanism"/>
    <property type="evidence" value="ECO:0007669"/>
    <property type="project" value="UniProtKB-UniRule"/>
</dbReference>
<keyword evidence="6 8" id="KW-0139">CF(1)</keyword>
<dbReference type="Proteomes" id="UP001226160">
    <property type="component" value="Unassembled WGS sequence"/>
</dbReference>
<dbReference type="Pfam" id="PF02823">
    <property type="entry name" value="ATP-synt_DE_N"/>
    <property type="match status" value="1"/>
</dbReference>
<evidence type="ECO:0000259" key="10">
    <source>
        <dbReference type="Pfam" id="PF02823"/>
    </source>
</evidence>
<keyword evidence="14" id="KW-1185">Reference proteome</keyword>
<dbReference type="Proteomes" id="UP001243856">
    <property type="component" value="Unassembled WGS sequence"/>
</dbReference>
<dbReference type="Gene3D" id="2.60.15.10">
    <property type="entry name" value="F0F1 ATP synthase delta/epsilon subunit, N-terminal"/>
    <property type="match status" value="1"/>
</dbReference>
<evidence type="ECO:0000256" key="2">
    <source>
        <dbReference type="ARBA" id="ARBA00005712"/>
    </source>
</evidence>
<evidence type="ECO:0000313" key="12">
    <source>
        <dbReference type="EMBL" id="MDK4325645.1"/>
    </source>
</evidence>
<evidence type="ECO:0000313" key="13">
    <source>
        <dbReference type="Proteomes" id="UP001226160"/>
    </source>
</evidence>
<protein>
    <recommendedName>
        <fullName evidence="8">ATP synthase epsilon chain</fullName>
    </recommendedName>
    <alternativeName>
        <fullName evidence="8">ATP synthase F1 sector epsilon subunit</fullName>
    </alternativeName>
    <alternativeName>
        <fullName evidence="8">F-ATPase epsilon subunit</fullName>
    </alternativeName>
</protein>
<dbReference type="GeneID" id="64189247"/>
<dbReference type="GO" id="GO:0005886">
    <property type="term" value="C:plasma membrane"/>
    <property type="evidence" value="ECO:0007669"/>
    <property type="project" value="UniProtKB-SubCell"/>
</dbReference>
<name>A0AAP4F6K9_9CORY</name>
<dbReference type="AlphaFoldDB" id="A0AAP4F6K9"/>
<dbReference type="GO" id="GO:0005524">
    <property type="term" value="F:ATP binding"/>
    <property type="evidence" value="ECO:0007669"/>
    <property type="project" value="UniProtKB-UniRule"/>
</dbReference>
<evidence type="ECO:0000256" key="9">
    <source>
        <dbReference type="RuleBase" id="RU003656"/>
    </source>
</evidence>
<dbReference type="NCBIfam" id="NF009977">
    <property type="entry name" value="PRK13442.1"/>
    <property type="match status" value="1"/>
</dbReference>
<comment type="subcellular location">
    <subcellularLocation>
        <location evidence="1 8">Cell membrane</location>
        <topology evidence="1 8">Peripheral membrane protein</topology>
    </subcellularLocation>
</comment>
<feature type="domain" description="ATP synthase F1 complex delta/epsilon subunit N-terminal" evidence="10">
    <location>
        <begin position="4"/>
        <end position="83"/>
    </location>
</feature>
<evidence type="ECO:0000313" key="14">
    <source>
        <dbReference type="Proteomes" id="UP001243856"/>
    </source>
</evidence>
<evidence type="ECO:0000313" key="11">
    <source>
        <dbReference type="EMBL" id="MDK4300381.1"/>
    </source>
</evidence>
<comment type="subunit">
    <text evidence="8 9">F-type ATPases have 2 components, CF(1) - the catalytic core - and CF(0) - the membrane proton channel. CF(1) has five subunits: alpha(3), beta(3), gamma(1), delta(1), epsilon(1). CF(0) has three main subunits: a, b and c.</text>
</comment>
<keyword evidence="3 8" id="KW-0813">Transport</keyword>
<organism evidence="12 13">
    <name type="scientific">Corynebacterium propinquum</name>
    <dbReference type="NCBI Taxonomy" id="43769"/>
    <lineage>
        <taxon>Bacteria</taxon>
        <taxon>Bacillati</taxon>
        <taxon>Actinomycetota</taxon>
        <taxon>Actinomycetes</taxon>
        <taxon>Mycobacteriales</taxon>
        <taxon>Corynebacteriaceae</taxon>
        <taxon>Corynebacterium</taxon>
    </lineage>
</organism>
<accession>A0AAP4F6K9</accession>
<comment type="function">
    <text evidence="8">Produces ATP from ADP in the presence of a proton gradient across the membrane.</text>
</comment>
<dbReference type="InterPro" id="IPR001469">
    <property type="entry name" value="ATP_synth_F1_dsu/esu"/>
</dbReference>
<comment type="caution">
    <text evidence="12">The sequence shown here is derived from an EMBL/GenBank/DDBJ whole genome shotgun (WGS) entry which is preliminary data.</text>
</comment>
<dbReference type="RefSeq" id="WP_018120020.1">
    <property type="nucleotide sequence ID" value="NZ_CBCRTU010000002.1"/>
</dbReference>
<evidence type="ECO:0000256" key="3">
    <source>
        <dbReference type="ARBA" id="ARBA00022448"/>
    </source>
</evidence>
<dbReference type="HAMAP" id="MF_00530">
    <property type="entry name" value="ATP_synth_epsil_bac"/>
    <property type="match status" value="1"/>
</dbReference>
<dbReference type="PANTHER" id="PTHR13822:SF10">
    <property type="entry name" value="ATP SYNTHASE EPSILON CHAIN, CHLOROPLASTIC"/>
    <property type="match status" value="1"/>
</dbReference>
<dbReference type="NCBIfam" id="NF001852">
    <property type="entry name" value="PRK00571.2-5"/>
    <property type="match status" value="1"/>
</dbReference>